<dbReference type="EMBL" id="FNFV01000001">
    <property type="protein sequence ID" value="SDK12237.1"/>
    <property type="molecule type" value="Genomic_DNA"/>
</dbReference>
<dbReference type="NCBIfam" id="TIGR00666">
    <property type="entry name" value="PBP4"/>
    <property type="match status" value="1"/>
</dbReference>
<name>A0A1G8ZB34_9RHOB</name>
<gene>
    <name evidence="3" type="ORF">SAMN05216257_101653</name>
</gene>
<dbReference type="GO" id="GO:0004185">
    <property type="term" value="F:serine-type carboxypeptidase activity"/>
    <property type="evidence" value="ECO:0007669"/>
    <property type="project" value="InterPro"/>
</dbReference>
<sequence length="437" mass="47634">MTSLAVCDVDTGEFLEVKNPVRRLPPASVVKSLTALYALDMLGADYRFVTRLVATGPIEDGLIKGDLVLVGSGDPTLDTDALGDMARALAQNGVRRIGGRLLLAPGALPFVPAIEPGQPPQAGYNPAISGLNLNFNRVYFEWQRQAEGYRVTLDARAERFRPEVRIARMQVVDRELPVYTYADQGGSDQWTVARPALGNGGGRWLPVRKPARYVGEVFRSLAAAQGVSLPEPEITDHAPPGETLFAWQSGELRGILRGMLHWSTNLTAEVVGLTASRARGRSPVSLADSAASMEAWARERLVLRRPRFIDHSGLGDGARLCASDLVTALRHPLARAQLAPLLRRMSMRDSNGLPMPDSPIEVHAKTGTLNFVSALAGYVATPSGRRLAFAIISADLERRAALRPEERERPEGGRAWTLRARRMQNELLARWGSIFAA</sequence>
<keyword evidence="3" id="KW-0645">Protease</keyword>
<evidence type="ECO:0000313" key="4">
    <source>
        <dbReference type="Proteomes" id="UP000199328"/>
    </source>
</evidence>
<keyword evidence="3" id="KW-0121">Carboxypeptidase</keyword>
<comment type="similarity">
    <text evidence="1">Belongs to the peptidase S13 family.</text>
</comment>
<dbReference type="InterPro" id="IPR012338">
    <property type="entry name" value="Beta-lactam/transpept-like"/>
</dbReference>
<dbReference type="STRING" id="990712.SAMN05216257_101653"/>
<reference evidence="4" key="1">
    <citation type="submission" date="2016-10" db="EMBL/GenBank/DDBJ databases">
        <authorList>
            <person name="Varghese N."/>
            <person name="Submissions S."/>
        </authorList>
    </citation>
    <scope>NUCLEOTIDE SEQUENCE [LARGE SCALE GENOMIC DNA]</scope>
    <source>
        <strain evidence="4">CGMCC 1.10789</strain>
    </source>
</reference>
<proteinExistence type="inferred from homology"/>
<dbReference type="Gene3D" id="3.50.80.20">
    <property type="entry name" value="D-Ala-D-Ala carboxypeptidase C, peptidase S13"/>
    <property type="match status" value="1"/>
</dbReference>
<dbReference type="PANTHER" id="PTHR30023:SF0">
    <property type="entry name" value="PENICILLIN-SENSITIVE CARBOXYPEPTIDASE A"/>
    <property type="match status" value="1"/>
</dbReference>
<dbReference type="SUPFAM" id="SSF56601">
    <property type="entry name" value="beta-lactamase/transpeptidase-like"/>
    <property type="match status" value="1"/>
</dbReference>
<keyword evidence="2" id="KW-0378">Hydrolase</keyword>
<dbReference type="GO" id="GO:0000270">
    <property type="term" value="P:peptidoglycan metabolic process"/>
    <property type="evidence" value="ECO:0007669"/>
    <property type="project" value="TreeGrafter"/>
</dbReference>
<evidence type="ECO:0000256" key="1">
    <source>
        <dbReference type="ARBA" id="ARBA00006096"/>
    </source>
</evidence>
<dbReference type="InterPro" id="IPR000667">
    <property type="entry name" value="Peptidase_S13"/>
</dbReference>
<dbReference type="PRINTS" id="PR00922">
    <property type="entry name" value="DADACBPTASE3"/>
</dbReference>
<dbReference type="Proteomes" id="UP000199328">
    <property type="component" value="Unassembled WGS sequence"/>
</dbReference>
<dbReference type="Gene3D" id="3.40.710.10">
    <property type="entry name" value="DD-peptidase/beta-lactamase superfamily"/>
    <property type="match status" value="2"/>
</dbReference>
<dbReference type="GO" id="GO:0006508">
    <property type="term" value="P:proteolysis"/>
    <property type="evidence" value="ECO:0007669"/>
    <property type="project" value="InterPro"/>
</dbReference>
<dbReference type="AlphaFoldDB" id="A0A1G8ZB34"/>
<accession>A0A1G8ZB34</accession>
<organism evidence="3 4">
    <name type="scientific">Meinhardsimonia xiamenensis</name>
    <dbReference type="NCBI Taxonomy" id="990712"/>
    <lineage>
        <taxon>Bacteria</taxon>
        <taxon>Pseudomonadati</taxon>
        <taxon>Pseudomonadota</taxon>
        <taxon>Alphaproteobacteria</taxon>
        <taxon>Rhodobacterales</taxon>
        <taxon>Paracoccaceae</taxon>
        <taxon>Meinhardsimonia</taxon>
    </lineage>
</organism>
<dbReference type="PANTHER" id="PTHR30023">
    <property type="entry name" value="D-ALANYL-D-ALANINE CARBOXYPEPTIDASE"/>
    <property type="match status" value="1"/>
</dbReference>
<evidence type="ECO:0000256" key="2">
    <source>
        <dbReference type="ARBA" id="ARBA00022801"/>
    </source>
</evidence>
<evidence type="ECO:0000313" key="3">
    <source>
        <dbReference type="EMBL" id="SDK12237.1"/>
    </source>
</evidence>
<dbReference type="Pfam" id="PF02113">
    <property type="entry name" value="Peptidase_S13"/>
    <property type="match status" value="1"/>
</dbReference>
<protein>
    <submittedName>
        <fullName evidence="3">D-alanyl-D-alanine carboxypeptidase / D-alanyl-D-alanine-endopeptidase (Penicillin-binding protein 4)</fullName>
    </submittedName>
</protein>
<keyword evidence="4" id="KW-1185">Reference proteome</keyword>